<keyword evidence="1" id="KW-1133">Transmembrane helix</keyword>
<dbReference type="Proteomes" id="UP001056455">
    <property type="component" value="Chromosome"/>
</dbReference>
<gene>
    <name evidence="2" type="ORF">NF556_02625</name>
</gene>
<organism evidence="2 3">
    <name type="scientific">Ornithinimicrobium faecis</name>
    <dbReference type="NCBI Taxonomy" id="2934158"/>
    <lineage>
        <taxon>Bacteria</taxon>
        <taxon>Bacillati</taxon>
        <taxon>Actinomycetota</taxon>
        <taxon>Actinomycetes</taxon>
        <taxon>Micrococcales</taxon>
        <taxon>Ornithinimicrobiaceae</taxon>
        <taxon>Ornithinimicrobium</taxon>
    </lineage>
</organism>
<name>A0ABY4YUX1_9MICO</name>
<dbReference type="RefSeq" id="WP_252593953.1">
    <property type="nucleotide sequence ID" value="NZ_CP099489.1"/>
</dbReference>
<keyword evidence="3" id="KW-1185">Reference proteome</keyword>
<dbReference type="EMBL" id="CP099489">
    <property type="protein sequence ID" value="USQ80578.1"/>
    <property type="molecule type" value="Genomic_DNA"/>
</dbReference>
<keyword evidence="1" id="KW-0472">Membrane</keyword>
<evidence type="ECO:0000313" key="3">
    <source>
        <dbReference type="Proteomes" id="UP001056455"/>
    </source>
</evidence>
<feature type="transmembrane region" description="Helical" evidence="1">
    <location>
        <begin position="267"/>
        <end position="285"/>
    </location>
</feature>
<feature type="transmembrane region" description="Helical" evidence="1">
    <location>
        <begin position="204"/>
        <end position="227"/>
    </location>
</feature>
<accession>A0ABY4YUX1</accession>
<protein>
    <submittedName>
        <fullName evidence="2">Uncharacterized protein</fullName>
    </submittedName>
</protein>
<feature type="transmembrane region" description="Helical" evidence="1">
    <location>
        <begin position="239"/>
        <end position="261"/>
    </location>
</feature>
<keyword evidence="1" id="KW-0812">Transmembrane</keyword>
<sequence>MAATVPPPAIASSPAPLRIDELWASFVDRFGQLHHNVSAELLGAFIIGIVTISVTLFVAVSIGHVRQPKGAAGQARAMLLDSVAMAALLGASALCLGAIPYLDLAASRTWPGAAMLAALALLLAWLAALSSPPVVRHTYNLHRAKTHRTALQQKLVRDLATGALPDDPGGRLQRWGSTAIWATGTATLLAVAQLSLAPQLSGAVLLYSGLVLISFPLGIYLAIDSTVDASGSATRSRSLGLLHLVVAVWGVVVVVCTAPLIFEPWLAAVTLVILAVGPVAAWKVGRARRHFRHLERHTLGQRIERAERSERIAQDRLRAEGLRP</sequence>
<feature type="transmembrane region" description="Helical" evidence="1">
    <location>
        <begin position="77"/>
        <end position="102"/>
    </location>
</feature>
<feature type="transmembrane region" description="Helical" evidence="1">
    <location>
        <begin position="179"/>
        <end position="198"/>
    </location>
</feature>
<evidence type="ECO:0000313" key="2">
    <source>
        <dbReference type="EMBL" id="USQ80578.1"/>
    </source>
</evidence>
<feature type="transmembrane region" description="Helical" evidence="1">
    <location>
        <begin position="114"/>
        <end position="135"/>
    </location>
</feature>
<proteinExistence type="predicted"/>
<feature type="transmembrane region" description="Helical" evidence="1">
    <location>
        <begin position="41"/>
        <end position="65"/>
    </location>
</feature>
<evidence type="ECO:0000256" key="1">
    <source>
        <dbReference type="SAM" id="Phobius"/>
    </source>
</evidence>
<reference evidence="2" key="1">
    <citation type="submission" date="2022-06" db="EMBL/GenBank/DDBJ databases">
        <title>Ornithinimicrobium HY1793.</title>
        <authorList>
            <person name="Huang Y."/>
        </authorList>
    </citation>
    <scope>NUCLEOTIDE SEQUENCE</scope>
    <source>
        <strain evidence="2">HY1793</strain>
    </source>
</reference>